<protein>
    <recommendedName>
        <fullName evidence="4">Protein LOT5</fullName>
    </recommendedName>
</protein>
<evidence type="ECO:0000313" key="8">
    <source>
        <dbReference type="Proteomes" id="UP000094285"/>
    </source>
</evidence>
<dbReference type="InterPro" id="IPR011993">
    <property type="entry name" value="PH-like_dom_sf"/>
</dbReference>
<evidence type="ECO:0000256" key="2">
    <source>
        <dbReference type="ARBA" id="ARBA00004496"/>
    </source>
</evidence>
<dbReference type="RefSeq" id="XP_020065893.1">
    <property type="nucleotide sequence ID" value="XM_020206357.1"/>
</dbReference>
<dbReference type="GeneID" id="30980494"/>
<dbReference type="AlphaFoldDB" id="A0A1E4SMM6"/>
<name>A0A1E4SMM6_9ASCO</name>
<evidence type="ECO:0000256" key="1">
    <source>
        <dbReference type="ARBA" id="ARBA00004123"/>
    </source>
</evidence>
<organism evidence="7 8">
    <name type="scientific">Suhomyces tanzawaensis NRRL Y-17324</name>
    <dbReference type="NCBI Taxonomy" id="984487"/>
    <lineage>
        <taxon>Eukaryota</taxon>
        <taxon>Fungi</taxon>
        <taxon>Dikarya</taxon>
        <taxon>Ascomycota</taxon>
        <taxon>Saccharomycotina</taxon>
        <taxon>Pichiomycetes</taxon>
        <taxon>Debaryomycetaceae</taxon>
        <taxon>Suhomyces</taxon>
    </lineage>
</organism>
<evidence type="ECO:0000256" key="4">
    <source>
        <dbReference type="ARBA" id="ARBA00015935"/>
    </source>
</evidence>
<comment type="similarity">
    <text evidence="3">Belongs to the LOT5 family.</text>
</comment>
<dbReference type="InterPro" id="IPR039924">
    <property type="entry name" value="ICln/Lot5/Saf5"/>
</dbReference>
<gene>
    <name evidence="7" type="ORF">CANTADRAFT_171115</name>
</gene>
<dbReference type="STRING" id="984487.A0A1E4SMM6"/>
<keyword evidence="8" id="KW-1185">Reference proteome</keyword>
<evidence type="ECO:0000256" key="5">
    <source>
        <dbReference type="ARBA" id="ARBA00022490"/>
    </source>
</evidence>
<dbReference type="GO" id="GO:0005737">
    <property type="term" value="C:cytoplasm"/>
    <property type="evidence" value="ECO:0007669"/>
    <property type="project" value="UniProtKB-SubCell"/>
</dbReference>
<dbReference type="Gene3D" id="2.30.29.30">
    <property type="entry name" value="Pleckstrin-homology domain (PH domain)/Phosphotyrosine-binding domain (PTB)"/>
    <property type="match status" value="1"/>
</dbReference>
<evidence type="ECO:0000256" key="6">
    <source>
        <dbReference type="ARBA" id="ARBA00023242"/>
    </source>
</evidence>
<evidence type="ECO:0000313" key="7">
    <source>
        <dbReference type="EMBL" id="ODV80771.1"/>
    </source>
</evidence>
<keyword evidence="6" id="KW-0539">Nucleus</keyword>
<evidence type="ECO:0000256" key="3">
    <source>
        <dbReference type="ARBA" id="ARBA00006172"/>
    </source>
</evidence>
<dbReference type="Proteomes" id="UP000094285">
    <property type="component" value="Unassembled WGS sequence"/>
</dbReference>
<dbReference type="Pfam" id="PF03517">
    <property type="entry name" value="Voldacs"/>
    <property type="match status" value="1"/>
</dbReference>
<dbReference type="OrthoDB" id="19714at2759"/>
<comment type="subcellular location">
    <subcellularLocation>
        <location evidence="2">Cytoplasm</location>
    </subcellularLocation>
    <subcellularLocation>
        <location evidence="1">Nucleus</location>
    </subcellularLocation>
</comment>
<keyword evidence="5" id="KW-0963">Cytoplasm</keyword>
<proteinExistence type="inferred from homology"/>
<dbReference type="EMBL" id="KV453910">
    <property type="protein sequence ID" value="ODV80771.1"/>
    <property type="molecule type" value="Genomic_DNA"/>
</dbReference>
<reference evidence="8" key="1">
    <citation type="submission" date="2016-05" db="EMBL/GenBank/DDBJ databases">
        <title>Comparative genomics of biotechnologically important yeasts.</title>
        <authorList>
            <consortium name="DOE Joint Genome Institute"/>
            <person name="Riley R."/>
            <person name="Haridas S."/>
            <person name="Wolfe K.H."/>
            <person name="Lopes M.R."/>
            <person name="Hittinger C.T."/>
            <person name="Goker M."/>
            <person name="Salamov A."/>
            <person name="Wisecaver J."/>
            <person name="Long T.M."/>
            <person name="Aerts A.L."/>
            <person name="Barry K."/>
            <person name="Choi C."/>
            <person name="Clum A."/>
            <person name="Coughlan A.Y."/>
            <person name="Deshpande S."/>
            <person name="Douglass A.P."/>
            <person name="Hanson S.J."/>
            <person name="Klenk H.-P."/>
            <person name="Labutti K."/>
            <person name="Lapidus A."/>
            <person name="Lindquist E."/>
            <person name="Lipzen A."/>
            <person name="Meier-Kolthoff J.P."/>
            <person name="Ohm R.A."/>
            <person name="Otillar R.P."/>
            <person name="Pangilinan J."/>
            <person name="Peng Y."/>
            <person name="Rokas A."/>
            <person name="Rosa C.A."/>
            <person name="Scheuner C."/>
            <person name="Sibirny A.A."/>
            <person name="Slot J.C."/>
            <person name="Stielow J.B."/>
            <person name="Sun H."/>
            <person name="Kurtzman C.P."/>
            <person name="Blackwell M."/>
            <person name="Grigoriev I.V."/>
            <person name="Jeffries T.W."/>
        </authorList>
    </citation>
    <scope>NUCLEOTIDE SEQUENCE [LARGE SCALE GENOMIC DNA]</scope>
    <source>
        <strain evidence="8">NRRL Y-17324</strain>
    </source>
</reference>
<sequence length="259" mass="28196">MPHVPRITTEVPNVENTVPIALYQVSSPERFSLDDDKFVLYGGGDGFLAQLSANDPTHTLVVAPELDFDWSHLALYVLNTSLVVWSVNTNVGLELPYQNILLHALKDTSQGPLLYLQVLSSAVAQAVPSQSSEFAPTVVLEISQRGSSESLSPLFAHVDATVLAVYHALSQCSALHYDTDDVEEPAQFHEEPALDIPASWVQETVLDTTGNADDLEEIPVADPEDEAAMHVDVGYASIVGSIRKREHDSNGTPKSRRLV</sequence>
<accession>A0A1E4SMM6</accession>
<dbReference type="GO" id="GO:0005634">
    <property type="term" value="C:nucleus"/>
    <property type="evidence" value="ECO:0007669"/>
    <property type="project" value="UniProtKB-SubCell"/>
</dbReference>